<feature type="binding site" evidence="6">
    <location>
        <position position="62"/>
    </location>
    <ligand>
        <name>Zn(2+)</name>
        <dbReference type="ChEBI" id="CHEBI:29105"/>
        <label>1</label>
    </ligand>
</feature>
<evidence type="ECO:0000256" key="2">
    <source>
        <dbReference type="ARBA" id="ARBA00010286"/>
    </source>
</evidence>
<sequence length="431" mass="46253">MLLLKNACLFDGLTFREGEVDLLIDDGRVVSIASGMADMEGVRTIDIEGRILSPGLIDLHAHFRDPGQEWREDLVSGSRAAAAGGYTTAVAMANTDPALDVAPLVAYVLDKASRAGGARILPAGAATKGRKGKEMAEMGTMAEAGAVFFTDDGAPLSDAGLLRRVLLYSRDIGVRVMEHPEEPSLTAGGQVNEGRCSSLSGLKGWPASGEIVDVSRGIALVRETAAPLHFTHVSTAGALDLIREAKAEGLPVSCDVTPHHLTLTEEAVLESSFDSVFKVNPPLRSVRDQEALWQALADGTIDAIATDHAPYHEDEKDLPFQEASFGIASLECAVAVVLDAWKRRGRPLPLERLLALWTSRPASLLPRAWQGLGRIAEGSRADLTVLDLEEMRVVDRADWQSKGCNCPWQGMLLQGWPILTLVDGVPFEPRG</sequence>
<dbReference type="Proteomes" id="UP000671879">
    <property type="component" value="Chromosome"/>
</dbReference>
<evidence type="ECO:0000313" key="9">
    <source>
        <dbReference type="Proteomes" id="UP000671879"/>
    </source>
</evidence>
<feature type="binding site" evidence="6">
    <location>
        <position position="152"/>
    </location>
    <ligand>
        <name>Zn(2+)</name>
        <dbReference type="ChEBI" id="CHEBI:29105"/>
        <label>2</label>
    </ligand>
</feature>
<comment type="cofactor">
    <cofactor evidence="6">
        <name>Zn(2+)</name>
        <dbReference type="ChEBI" id="CHEBI:29105"/>
    </cofactor>
    <text evidence="6">Binds 2 Zn(2+) ions per subunit.</text>
</comment>
<feature type="binding site" evidence="6">
    <location>
        <begin position="62"/>
        <end position="64"/>
    </location>
    <ligand>
        <name>substrate</name>
    </ligand>
</feature>
<dbReference type="GO" id="GO:0008270">
    <property type="term" value="F:zinc ion binding"/>
    <property type="evidence" value="ECO:0007669"/>
    <property type="project" value="UniProtKB-UniRule"/>
</dbReference>
<dbReference type="RefSeq" id="WP_274374177.1">
    <property type="nucleotide sequence ID" value="NZ_CP072943.1"/>
</dbReference>
<comment type="caution">
    <text evidence="6">Lacks conserved residue(s) required for the propagation of feature annotation.</text>
</comment>
<comment type="function">
    <text evidence="1 6">Catalyzes the reversible cyclization of carbamoyl aspartate to dihydroorotate.</text>
</comment>
<feature type="domain" description="Dihydroorotase catalytic" evidence="7">
    <location>
        <begin position="49"/>
        <end position="235"/>
    </location>
</feature>
<dbReference type="InterPro" id="IPR011059">
    <property type="entry name" value="Metal-dep_hydrolase_composite"/>
</dbReference>
<feature type="binding site" evidence="6">
    <location>
        <begin position="325"/>
        <end position="326"/>
    </location>
    <ligand>
        <name>substrate</name>
    </ligand>
</feature>
<dbReference type="HAMAP" id="MF_00220_B">
    <property type="entry name" value="PyrC_classI_B"/>
    <property type="match status" value="1"/>
</dbReference>
<keyword evidence="6" id="KW-0862">Zinc</keyword>
<dbReference type="GO" id="GO:0006145">
    <property type="term" value="P:purine nucleobase catabolic process"/>
    <property type="evidence" value="ECO:0007669"/>
    <property type="project" value="TreeGrafter"/>
</dbReference>
<comment type="similarity">
    <text evidence="2 6">Belongs to the metallo-dependent hydrolases superfamily. DHOase family. Class I DHOase subfamily.</text>
</comment>
<organism evidence="8 9">
    <name type="scientific">Aminithiophilus ramosus</name>
    <dbReference type="NCBI Taxonomy" id="3029084"/>
    <lineage>
        <taxon>Bacteria</taxon>
        <taxon>Thermotogati</taxon>
        <taxon>Synergistota</taxon>
        <taxon>Synergistia</taxon>
        <taxon>Synergistales</taxon>
        <taxon>Aminithiophilaceae</taxon>
        <taxon>Aminithiophilus</taxon>
    </lineage>
</organism>
<evidence type="ECO:0000256" key="6">
    <source>
        <dbReference type="HAMAP-Rule" id="MF_00220"/>
    </source>
</evidence>
<dbReference type="GO" id="GO:0004038">
    <property type="term" value="F:allantoinase activity"/>
    <property type="evidence" value="ECO:0007669"/>
    <property type="project" value="TreeGrafter"/>
</dbReference>
<gene>
    <name evidence="6" type="primary">pyrC</name>
    <name evidence="8" type="ORF">KAR29_03075</name>
</gene>
<dbReference type="InterPro" id="IPR050138">
    <property type="entry name" value="DHOase/Allantoinase_Hydrolase"/>
</dbReference>
<evidence type="ECO:0000313" key="8">
    <source>
        <dbReference type="EMBL" id="QTX32913.1"/>
    </source>
</evidence>
<keyword evidence="4 6" id="KW-0378">Hydrolase</keyword>
<keyword evidence="9" id="KW-1185">Reference proteome</keyword>
<evidence type="ECO:0000256" key="5">
    <source>
        <dbReference type="ARBA" id="ARBA00022975"/>
    </source>
</evidence>
<reference evidence="9" key="1">
    <citation type="submission" date="2021-04" db="EMBL/GenBank/DDBJ databases">
        <title>A novel Synergistetes isolate from a pyrite-forming mixed culture.</title>
        <authorList>
            <person name="Bunk B."/>
            <person name="Sproer C."/>
            <person name="Spring S."/>
            <person name="Pester M."/>
        </authorList>
    </citation>
    <scope>NUCLEOTIDE SEQUENCE [LARGE SCALE GENOMIC DNA]</scope>
    <source>
        <strain evidence="9">J.5.4.2-T.3.5.2</strain>
    </source>
</reference>
<feature type="binding site" evidence="6">
    <location>
        <position position="60"/>
    </location>
    <ligand>
        <name>Zn(2+)</name>
        <dbReference type="ChEBI" id="CHEBI:29105"/>
        <label>1</label>
    </ligand>
</feature>
<dbReference type="PANTHER" id="PTHR43668">
    <property type="entry name" value="ALLANTOINASE"/>
    <property type="match status" value="1"/>
</dbReference>
<name>A0A9Q7ADQ7_9BACT</name>
<dbReference type="EC" id="3.5.2.3" evidence="6"/>
<keyword evidence="3 6" id="KW-0479">Metal-binding</keyword>
<feature type="binding site" evidence="6">
    <location>
        <position position="152"/>
    </location>
    <ligand>
        <name>Zn(2+)</name>
        <dbReference type="ChEBI" id="CHEBI:29105"/>
        <label>1</label>
    </ligand>
</feature>
<evidence type="ECO:0000259" key="7">
    <source>
        <dbReference type="Pfam" id="PF12890"/>
    </source>
</evidence>
<feature type="binding site" evidence="6">
    <location>
        <position position="179"/>
    </location>
    <ligand>
        <name>Zn(2+)</name>
        <dbReference type="ChEBI" id="CHEBI:29105"/>
        <label>2</label>
    </ligand>
</feature>
<dbReference type="Pfam" id="PF12890">
    <property type="entry name" value="DHOase"/>
    <property type="match status" value="1"/>
</dbReference>
<evidence type="ECO:0000256" key="1">
    <source>
        <dbReference type="ARBA" id="ARBA00002368"/>
    </source>
</evidence>
<dbReference type="PANTHER" id="PTHR43668:SF2">
    <property type="entry name" value="ALLANTOINASE"/>
    <property type="match status" value="1"/>
</dbReference>
<dbReference type="NCBIfam" id="TIGR00857">
    <property type="entry name" value="pyrC_multi"/>
    <property type="match status" value="1"/>
</dbReference>
<comment type="pathway">
    <text evidence="6">Pyrimidine metabolism; UMP biosynthesis via de novo pathway; (S)-dihydroorotate from bicarbonate: step 3/3.</text>
</comment>
<dbReference type="InterPro" id="IPR002195">
    <property type="entry name" value="Dihydroorotase_CS"/>
</dbReference>
<dbReference type="Gene3D" id="3.20.20.140">
    <property type="entry name" value="Metal-dependent hydrolases"/>
    <property type="match status" value="1"/>
</dbReference>
<dbReference type="InterPro" id="IPR004722">
    <property type="entry name" value="DHOase"/>
</dbReference>
<feature type="binding site" evidence="6">
    <location>
        <position position="280"/>
    </location>
    <ligand>
        <name>substrate</name>
    </ligand>
</feature>
<accession>A0A9Q7ADQ7</accession>
<dbReference type="AlphaFoldDB" id="A0A9Q7ADQ7"/>
<dbReference type="CDD" id="cd01317">
    <property type="entry name" value="DHOase_IIa"/>
    <property type="match status" value="1"/>
</dbReference>
<feature type="binding site" evidence="6">
    <location>
        <position position="94"/>
    </location>
    <ligand>
        <name>substrate</name>
    </ligand>
</feature>
<comment type="catalytic activity">
    <reaction evidence="6">
        <text>(S)-dihydroorotate + H2O = N-carbamoyl-L-aspartate + H(+)</text>
        <dbReference type="Rhea" id="RHEA:24296"/>
        <dbReference type="ChEBI" id="CHEBI:15377"/>
        <dbReference type="ChEBI" id="CHEBI:15378"/>
        <dbReference type="ChEBI" id="CHEBI:30864"/>
        <dbReference type="ChEBI" id="CHEBI:32814"/>
        <dbReference type="EC" id="3.5.2.3"/>
    </reaction>
</comment>
<dbReference type="InterPro" id="IPR032466">
    <property type="entry name" value="Metal_Hydrolase"/>
</dbReference>
<dbReference type="Gene3D" id="2.30.40.10">
    <property type="entry name" value="Urease, subunit C, domain 1"/>
    <property type="match status" value="1"/>
</dbReference>
<evidence type="ECO:0000256" key="4">
    <source>
        <dbReference type="ARBA" id="ARBA00022801"/>
    </source>
</evidence>
<protein>
    <recommendedName>
        <fullName evidence="6">Dihydroorotase</fullName>
        <shortName evidence="6">DHOase</shortName>
        <ecNumber evidence="6">3.5.2.3</ecNumber>
    </recommendedName>
</protein>
<dbReference type="InterPro" id="IPR024403">
    <property type="entry name" value="DHOase_cat"/>
</dbReference>
<dbReference type="EMBL" id="CP072943">
    <property type="protein sequence ID" value="QTX32913.1"/>
    <property type="molecule type" value="Genomic_DNA"/>
</dbReference>
<feature type="active site" evidence="6">
    <location>
        <position position="307"/>
    </location>
</feature>
<proteinExistence type="inferred from homology"/>
<evidence type="ECO:0000256" key="3">
    <source>
        <dbReference type="ARBA" id="ARBA00022723"/>
    </source>
</evidence>
<dbReference type="GO" id="GO:0004151">
    <property type="term" value="F:dihydroorotase activity"/>
    <property type="evidence" value="ECO:0007669"/>
    <property type="project" value="UniProtKB-UniRule"/>
</dbReference>
<dbReference type="PROSITE" id="PS00482">
    <property type="entry name" value="DIHYDROOROTASE_1"/>
    <property type="match status" value="1"/>
</dbReference>
<feature type="binding site" evidence="6">
    <location>
        <position position="232"/>
    </location>
    <ligand>
        <name>Zn(2+)</name>
        <dbReference type="ChEBI" id="CHEBI:29105"/>
        <label>2</label>
    </ligand>
</feature>
<keyword evidence="5 6" id="KW-0665">Pyrimidine biosynthesis</keyword>
<dbReference type="GO" id="GO:0044205">
    <property type="term" value="P:'de novo' UMP biosynthetic process"/>
    <property type="evidence" value="ECO:0007669"/>
    <property type="project" value="UniProtKB-UniRule"/>
</dbReference>
<feature type="binding site" evidence="6">
    <location>
        <position position="307"/>
    </location>
    <ligand>
        <name>Zn(2+)</name>
        <dbReference type="ChEBI" id="CHEBI:29105"/>
        <label>1</label>
    </ligand>
</feature>
<dbReference type="GO" id="GO:0005737">
    <property type="term" value="C:cytoplasm"/>
    <property type="evidence" value="ECO:0007669"/>
    <property type="project" value="TreeGrafter"/>
</dbReference>
<dbReference type="KEGG" id="aram:KAR29_03075"/>
<dbReference type="SUPFAM" id="SSF51556">
    <property type="entry name" value="Metallo-dependent hydrolases"/>
    <property type="match status" value="1"/>
</dbReference>
<dbReference type="SUPFAM" id="SSF51338">
    <property type="entry name" value="Composite domain of metallo-dependent hydrolases"/>
    <property type="match status" value="1"/>
</dbReference>